<evidence type="ECO:0000256" key="4">
    <source>
        <dbReference type="ARBA" id="ARBA00040104"/>
    </source>
</evidence>
<evidence type="ECO:0000313" key="9">
    <source>
        <dbReference type="Proteomes" id="UP000660262"/>
    </source>
</evidence>
<evidence type="ECO:0000259" key="7">
    <source>
        <dbReference type="Pfam" id="PF03946"/>
    </source>
</evidence>
<evidence type="ECO:0000256" key="5">
    <source>
        <dbReference type="RuleBase" id="RU003978"/>
    </source>
</evidence>
<dbReference type="InterPro" id="IPR036769">
    <property type="entry name" value="Ribosomal_uL11_C_sf"/>
</dbReference>
<dbReference type="GO" id="GO:0003735">
    <property type="term" value="F:structural constituent of ribosome"/>
    <property type="evidence" value="ECO:0007669"/>
    <property type="project" value="InterPro"/>
</dbReference>
<feature type="domain" description="Large ribosomal subunit protein uL11 C-terminal" evidence="6">
    <location>
        <begin position="75"/>
        <end position="146"/>
    </location>
</feature>
<gene>
    <name evidence="8" type="ORF">PPROV_000284300</name>
</gene>
<comment type="caution">
    <text evidence="8">The sequence shown here is derived from an EMBL/GenBank/DDBJ whole genome shotgun (WGS) entry which is preliminary data.</text>
</comment>
<dbReference type="GO" id="GO:0006412">
    <property type="term" value="P:translation"/>
    <property type="evidence" value="ECO:0007669"/>
    <property type="project" value="InterPro"/>
</dbReference>
<feature type="domain" description="Large ribosomal subunit protein uL11 N-terminal" evidence="7">
    <location>
        <begin position="12"/>
        <end position="70"/>
    </location>
</feature>
<dbReference type="FunFam" id="3.30.1550.10:FF:000005">
    <property type="entry name" value="50S ribosomal protein L11"/>
    <property type="match status" value="1"/>
</dbReference>
<dbReference type="AlphaFoldDB" id="A0A830HFH4"/>
<sequence length="159" mass="17048">MSQGAKTVVATIRLLVGAGQAKPAPPVGPALGQAGVNIMGFCKEFNAKTADIRDGVPVPCKLRVYNDKSFDFDIKSPQTSFYVKQACGLQVASARPGHSTLGYISMKHIYHIAQIKRKDNAHLQAMTMENVCKAIAGSCRSMGIGVVAKPEDIPEEFRA</sequence>
<dbReference type="FunFam" id="1.10.10.250:FF:000003">
    <property type="entry name" value="Mitochondrial ribosomal protein L11"/>
    <property type="match status" value="1"/>
</dbReference>
<dbReference type="PANTHER" id="PTHR11661:SF1">
    <property type="entry name" value="LARGE RIBOSOMAL SUBUNIT PROTEIN UL11M"/>
    <property type="match status" value="1"/>
</dbReference>
<evidence type="ECO:0000313" key="8">
    <source>
        <dbReference type="EMBL" id="GHP04089.1"/>
    </source>
</evidence>
<evidence type="ECO:0000259" key="6">
    <source>
        <dbReference type="Pfam" id="PF00298"/>
    </source>
</evidence>
<dbReference type="InterPro" id="IPR036796">
    <property type="entry name" value="Ribosomal_uL11_N_sf"/>
</dbReference>
<proteinExistence type="inferred from homology"/>
<dbReference type="Pfam" id="PF00298">
    <property type="entry name" value="Ribosomal_L11"/>
    <property type="match status" value="1"/>
</dbReference>
<dbReference type="Proteomes" id="UP000660262">
    <property type="component" value="Unassembled WGS sequence"/>
</dbReference>
<protein>
    <recommendedName>
        <fullName evidence="4">Large ribosomal subunit protein uL11m</fullName>
    </recommendedName>
</protein>
<keyword evidence="2 5" id="KW-0689">Ribosomal protein</keyword>
<dbReference type="SUPFAM" id="SSF46906">
    <property type="entry name" value="Ribosomal protein L11, C-terminal domain"/>
    <property type="match status" value="1"/>
</dbReference>
<reference evidence="8" key="1">
    <citation type="submission" date="2020-10" db="EMBL/GenBank/DDBJ databases">
        <title>Unveiling of a novel bifunctional photoreceptor, Dualchrome1, isolated from a cosmopolitan green alga.</title>
        <authorList>
            <person name="Suzuki S."/>
            <person name="Kawachi M."/>
        </authorList>
    </citation>
    <scope>NUCLEOTIDE SEQUENCE</scope>
    <source>
        <strain evidence="8">NIES 2893</strain>
    </source>
</reference>
<dbReference type="Gene3D" id="3.30.1550.10">
    <property type="entry name" value="Ribosomal protein L11/L12, N-terminal domain"/>
    <property type="match status" value="1"/>
</dbReference>
<accession>A0A830HFH4</accession>
<dbReference type="InterPro" id="IPR020784">
    <property type="entry name" value="Ribosomal_uL11_N"/>
</dbReference>
<dbReference type="SUPFAM" id="SSF54747">
    <property type="entry name" value="Ribosomal L11/L12e N-terminal domain"/>
    <property type="match status" value="1"/>
</dbReference>
<evidence type="ECO:0000256" key="2">
    <source>
        <dbReference type="ARBA" id="ARBA00022980"/>
    </source>
</evidence>
<dbReference type="Gene3D" id="1.10.10.250">
    <property type="entry name" value="Ribosomal protein L11, C-terminal domain"/>
    <property type="match status" value="1"/>
</dbReference>
<dbReference type="CDD" id="cd00349">
    <property type="entry name" value="Ribosomal_L11"/>
    <property type="match status" value="1"/>
</dbReference>
<dbReference type="OrthoDB" id="1091498at2759"/>
<name>A0A830HFH4_9CHLO</name>
<comment type="similarity">
    <text evidence="1 5">Belongs to the universal ribosomal protein uL11 family.</text>
</comment>
<keyword evidence="9" id="KW-1185">Reference proteome</keyword>
<dbReference type="InterPro" id="IPR006519">
    <property type="entry name" value="Ribosomal_uL11_bac-typ"/>
</dbReference>
<dbReference type="NCBIfam" id="TIGR01632">
    <property type="entry name" value="L11_bact"/>
    <property type="match status" value="1"/>
</dbReference>
<dbReference type="InterPro" id="IPR020783">
    <property type="entry name" value="Ribosomal_uL11_C"/>
</dbReference>
<dbReference type="EMBL" id="BNJQ01000007">
    <property type="protein sequence ID" value="GHP04089.1"/>
    <property type="molecule type" value="Genomic_DNA"/>
</dbReference>
<organism evidence="8 9">
    <name type="scientific">Pycnococcus provasolii</name>
    <dbReference type="NCBI Taxonomy" id="41880"/>
    <lineage>
        <taxon>Eukaryota</taxon>
        <taxon>Viridiplantae</taxon>
        <taxon>Chlorophyta</taxon>
        <taxon>Pseudoscourfieldiophyceae</taxon>
        <taxon>Pseudoscourfieldiales</taxon>
        <taxon>Pycnococcaceae</taxon>
        <taxon>Pycnococcus</taxon>
    </lineage>
</organism>
<dbReference type="PANTHER" id="PTHR11661">
    <property type="entry name" value="60S RIBOSOMAL PROTEIN L12"/>
    <property type="match status" value="1"/>
</dbReference>
<dbReference type="GO" id="GO:0015934">
    <property type="term" value="C:large ribosomal subunit"/>
    <property type="evidence" value="ECO:0007669"/>
    <property type="project" value="TreeGrafter"/>
</dbReference>
<dbReference type="Pfam" id="PF03946">
    <property type="entry name" value="Ribosomal_L11_N"/>
    <property type="match status" value="1"/>
</dbReference>
<dbReference type="HAMAP" id="MF_00736">
    <property type="entry name" value="Ribosomal_uL11"/>
    <property type="match status" value="1"/>
</dbReference>
<dbReference type="SMART" id="SM00649">
    <property type="entry name" value="RL11"/>
    <property type="match status" value="1"/>
</dbReference>
<evidence type="ECO:0000256" key="3">
    <source>
        <dbReference type="ARBA" id="ARBA00023274"/>
    </source>
</evidence>
<dbReference type="InterPro" id="IPR000911">
    <property type="entry name" value="Ribosomal_uL11"/>
</dbReference>
<keyword evidence="3 5" id="KW-0687">Ribonucleoprotein</keyword>
<dbReference type="GO" id="GO:0070180">
    <property type="term" value="F:large ribosomal subunit rRNA binding"/>
    <property type="evidence" value="ECO:0007669"/>
    <property type="project" value="TreeGrafter"/>
</dbReference>
<evidence type="ECO:0000256" key="1">
    <source>
        <dbReference type="ARBA" id="ARBA00010537"/>
    </source>
</evidence>